<protein>
    <submittedName>
        <fullName evidence="3">Secreted protein</fullName>
    </submittedName>
</protein>
<accession>A0A1I7T592</accession>
<evidence type="ECO:0000313" key="3">
    <source>
        <dbReference type="WBParaSite" id="Csp11.Scaffold51.g324.t1"/>
    </source>
</evidence>
<feature type="signal peptide" evidence="1">
    <location>
        <begin position="1"/>
        <end position="26"/>
    </location>
</feature>
<evidence type="ECO:0000256" key="1">
    <source>
        <dbReference type="SAM" id="SignalP"/>
    </source>
</evidence>
<evidence type="ECO:0000313" key="2">
    <source>
        <dbReference type="Proteomes" id="UP000095282"/>
    </source>
</evidence>
<dbReference type="WBParaSite" id="Csp11.Scaffold51.g324.t1">
    <property type="protein sequence ID" value="Csp11.Scaffold51.g324.t1"/>
    <property type="gene ID" value="Csp11.Scaffold51.g324"/>
</dbReference>
<feature type="chain" id="PRO_5009307112" evidence="1">
    <location>
        <begin position="27"/>
        <end position="102"/>
    </location>
</feature>
<sequence length="102" mass="11350">MFLILQKEKLLIFLCTSIGFLPPSTGRDSASFDNSYRKRNDLSKSHWLSKRSFTCPIPPSFPSSSLLPAYKQSICLSDTSTWTGDIKSVEAPVELTKSRGSC</sequence>
<name>A0A1I7T592_9PELO</name>
<organism evidence="2 3">
    <name type="scientific">Caenorhabditis tropicalis</name>
    <dbReference type="NCBI Taxonomy" id="1561998"/>
    <lineage>
        <taxon>Eukaryota</taxon>
        <taxon>Metazoa</taxon>
        <taxon>Ecdysozoa</taxon>
        <taxon>Nematoda</taxon>
        <taxon>Chromadorea</taxon>
        <taxon>Rhabditida</taxon>
        <taxon>Rhabditina</taxon>
        <taxon>Rhabditomorpha</taxon>
        <taxon>Rhabditoidea</taxon>
        <taxon>Rhabditidae</taxon>
        <taxon>Peloderinae</taxon>
        <taxon>Caenorhabditis</taxon>
    </lineage>
</organism>
<dbReference type="Proteomes" id="UP000095282">
    <property type="component" value="Unplaced"/>
</dbReference>
<reference evidence="3" key="1">
    <citation type="submission" date="2016-11" db="UniProtKB">
        <authorList>
            <consortium name="WormBaseParasite"/>
        </authorList>
    </citation>
    <scope>IDENTIFICATION</scope>
</reference>
<keyword evidence="2" id="KW-1185">Reference proteome</keyword>
<dbReference type="AlphaFoldDB" id="A0A1I7T592"/>
<keyword evidence="1" id="KW-0732">Signal</keyword>
<proteinExistence type="predicted"/>